<gene>
    <name evidence="2" type="ORF">HPHI1048_LOCUS22026</name>
</gene>
<organism evidence="2">
    <name type="scientific">Hanusia phi</name>
    <dbReference type="NCBI Taxonomy" id="3032"/>
    <lineage>
        <taxon>Eukaryota</taxon>
        <taxon>Cryptophyceae</taxon>
        <taxon>Pyrenomonadales</taxon>
        <taxon>Geminigeraceae</taxon>
        <taxon>Hanusia</taxon>
    </lineage>
</organism>
<evidence type="ECO:0000256" key="1">
    <source>
        <dbReference type="SAM" id="SignalP"/>
    </source>
</evidence>
<keyword evidence="1" id="KW-0732">Signal</keyword>
<accession>A0A7S0NC67</accession>
<name>A0A7S0NC67_9CRYP</name>
<dbReference type="AlphaFoldDB" id="A0A7S0NC67"/>
<feature type="signal peptide" evidence="1">
    <location>
        <begin position="1"/>
        <end position="22"/>
    </location>
</feature>
<proteinExistence type="predicted"/>
<evidence type="ECO:0000313" key="2">
    <source>
        <dbReference type="EMBL" id="CAD8505363.1"/>
    </source>
</evidence>
<protein>
    <submittedName>
        <fullName evidence="2">Uncharacterized protein</fullName>
    </submittedName>
</protein>
<reference evidence="2" key="1">
    <citation type="submission" date="2021-01" db="EMBL/GenBank/DDBJ databases">
        <authorList>
            <person name="Corre E."/>
            <person name="Pelletier E."/>
            <person name="Niang G."/>
            <person name="Scheremetjew M."/>
            <person name="Finn R."/>
            <person name="Kale V."/>
            <person name="Holt S."/>
            <person name="Cochrane G."/>
            <person name="Meng A."/>
            <person name="Brown T."/>
            <person name="Cohen L."/>
        </authorList>
    </citation>
    <scope>NUCLEOTIDE SEQUENCE</scope>
    <source>
        <strain evidence="2">CCMP325</strain>
    </source>
</reference>
<feature type="chain" id="PRO_5031555147" evidence="1">
    <location>
        <begin position="23"/>
        <end position="404"/>
    </location>
</feature>
<sequence length="404" mass="46435">MLQAKQAVFACLVAVHVGGLDAFCSTQYFFTTSTGSTAGRIRLFEQLCSSYVGRGSFCSYSDGSSSILLRRQHGPLIESRQRQLRLPDRKVLAGFLLQTLFFIAVIVSPSPDVAHANPSGNIWGHGAGAVTAAGSNKQWSELSETELQAAVTLGYDELTWDLDGKVPVDRLLWKDLTKSQQEAAKVLNFNQKFWDEDVFVDVYERSWIELTEEQIKAAKALGYKKSSWNKNLDVWSDTVTWKQLNAKQREAATIIGYSEKEWNDSRHVYDKDWNQLNGVQKEAAKTLGYNEKKWNENKHVWSDDVFWKHLNDKQKKAAHSLGFTEMSWDRATKTGSHSYDREETRKKEERQSWPLVRWKSWIWKKTIGKKYCWVRGTVGGNWVRKIVGEQYDLFRGSKYCNYPN</sequence>
<dbReference type="EMBL" id="HBEO01032543">
    <property type="protein sequence ID" value="CAD8505363.1"/>
    <property type="molecule type" value="Transcribed_RNA"/>
</dbReference>